<accession>A0ABU1DIK7</accession>
<keyword evidence="1" id="KW-0732">Signal</keyword>
<feature type="signal peptide" evidence="1">
    <location>
        <begin position="1"/>
        <end position="17"/>
    </location>
</feature>
<protein>
    <submittedName>
        <fullName evidence="2">Uncharacterized protein</fullName>
    </submittedName>
</protein>
<evidence type="ECO:0000256" key="1">
    <source>
        <dbReference type="SAM" id="SignalP"/>
    </source>
</evidence>
<reference evidence="2" key="1">
    <citation type="submission" date="2020-10" db="EMBL/GenBank/DDBJ databases">
        <authorList>
            <person name="Abbas A."/>
            <person name="Razzaq R."/>
            <person name="Waqas M."/>
            <person name="Abbas N."/>
            <person name="Nielsen T.K."/>
            <person name="Hansen L.H."/>
            <person name="Hussain S."/>
            <person name="Shahid M."/>
        </authorList>
    </citation>
    <scope>NUCLEOTIDE SEQUENCE</scope>
    <source>
        <strain evidence="2">S14</strain>
    </source>
</reference>
<organism evidence="2 3">
    <name type="scientific">Chelatococcus sambhunathii</name>
    <dbReference type="NCBI Taxonomy" id="363953"/>
    <lineage>
        <taxon>Bacteria</taxon>
        <taxon>Pseudomonadati</taxon>
        <taxon>Pseudomonadota</taxon>
        <taxon>Alphaproteobacteria</taxon>
        <taxon>Hyphomicrobiales</taxon>
        <taxon>Chelatococcaceae</taxon>
        <taxon>Chelatococcus</taxon>
    </lineage>
</organism>
<comment type="caution">
    <text evidence="2">The sequence shown here is derived from an EMBL/GenBank/DDBJ whole genome shotgun (WGS) entry which is preliminary data.</text>
</comment>
<evidence type="ECO:0000313" key="2">
    <source>
        <dbReference type="EMBL" id="MDR4307964.1"/>
    </source>
</evidence>
<sequence length="120" mass="12070">MALAAAAACQLSGSALAASAASPGWLSLAPRLIVDVQCKCPPDDYVCAAACGGSTPERGTEGIGASTEPKTTGGIGSGIGAGGLGLNQIQRTFKFDDLNSAERRKELDSKAMRNFGGPIK</sequence>
<dbReference type="EMBL" id="JADBEO010000036">
    <property type="protein sequence ID" value="MDR4307964.1"/>
    <property type="molecule type" value="Genomic_DNA"/>
</dbReference>
<name>A0ABU1DIK7_9HYPH</name>
<proteinExistence type="predicted"/>
<keyword evidence="3" id="KW-1185">Reference proteome</keyword>
<feature type="chain" id="PRO_5045331073" evidence="1">
    <location>
        <begin position="18"/>
        <end position="120"/>
    </location>
</feature>
<evidence type="ECO:0000313" key="3">
    <source>
        <dbReference type="Proteomes" id="UP001181622"/>
    </source>
</evidence>
<gene>
    <name evidence="2" type="ORF">IHQ68_15185</name>
</gene>
<dbReference type="Proteomes" id="UP001181622">
    <property type="component" value="Unassembled WGS sequence"/>
</dbReference>